<accession>A0AAV6H361</accession>
<dbReference type="Gene3D" id="3.40.50.2000">
    <property type="entry name" value="Glycogen Phosphorylase B"/>
    <property type="match status" value="2"/>
</dbReference>
<sequence length="530" mass="61040">MKAGQHAFLVVFALCVVPTVNCGNILVWHTEGSHWINMKPALDVLIDRGHKVTILFQNATMFINPKEHTQYNYHLFNVSISMTEIEEVFDDFLQFSLYELDHFSYVRIYWRLYKILSKDAEIGLKICDGILRSDALLEKLKQEKYDLLFADPLFAGSELLAEILDIPFVYSLRFSPANSMERLCGQLPAPPSYVPGTTVKLTDQMSFTERLVNFVFYLVQDAVYHSVWRKYNEYYSDILGKPTSFCELMGKADLWLIRTYWDFDYPRPILPNFKYIGGIHCKPAKPLPKDMEEFVQSSEDDGIVIFTLGSMIATLTKEKTNIIASALGQIPQKVLWRYQGERPETLAPNTRLYEWIPQNDLLGHPKTRAFVTHGGTNGLYEAIYHGVPMVGIPLFADQPDNMVHMKAKGAAVIMDYNTMQTKDLVDGLRTVINDPSYKASTMKLSKIHHDRPETPRDEAVFWIEHVMRNKGAKHLRVEAHNLSWYQYHSLDVFAFLIGIVLLVLFTVFKTCKICFKLCCLRSSNRKNKQE</sequence>
<evidence type="ECO:0000256" key="6">
    <source>
        <dbReference type="ARBA" id="ARBA00023136"/>
    </source>
</evidence>
<evidence type="ECO:0000256" key="4">
    <source>
        <dbReference type="ARBA" id="ARBA00022692"/>
    </source>
</evidence>
<dbReference type="GO" id="GO:0016020">
    <property type="term" value="C:membrane"/>
    <property type="evidence" value="ECO:0007669"/>
    <property type="project" value="UniProtKB-SubCell"/>
</dbReference>
<dbReference type="EMBL" id="JADWDJ010000005">
    <property type="protein sequence ID" value="KAG5281064.1"/>
    <property type="molecule type" value="Genomic_DNA"/>
</dbReference>
<dbReference type="FunFam" id="3.40.50.2000:FF:000001">
    <property type="entry name" value="UDP-glucuronosyltransferase"/>
    <property type="match status" value="1"/>
</dbReference>
<comment type="similarity">
    <text evidence="1 7">Belongs to the UDP-glycosyltransferase family.</text>
</comment>
<dbReference type="PANTHER" id="PTHR48043">
    <property type="entry name" value="EG:EG0003.4 PROTEIN-RELATED"/>
    <property type="match status" value="1"/>
</dbReference>
<keyword evidence="8" id="KW-0732">Signal</keyword>
<evidence type="ECO:0000313" key="10">
    <source>
        <dbReference type="Proteomes" id="UP000823561"/>
    </source>
</evidence>
<evidence type="ECO:0000256" key="2">
    <source>
        <dbReference type="ARBA" id="ARBA00022676"/>
    </source>
</evidence>
<dbReference type="EC" id="2.4.1.17" evidence="8"/>
<dbReference type="PANTHER" id="PTHR48043:SF140">
    <property type="entry name" value="UDP-GLUCURONOSYLTRANSFERASE 2A1"/>
    <property type="match status" value="1"/>
</dbReference>
<dbReference type="Proteomes" id="UP000823561">
    <property type="component" value="Chromosome 5"/>
</dbReference>
<keyword evidence="3 7" id="KW-0808">Transferase</keyword>
<evidence type="ECO:0000256" key="8">
    <source>
        <dbReference type="RuleBase" id="RU362059"/>
    </source>
</evidence>
<keyword evidence="5 8" id="KW-1133">Transmembrane helix</keyword>
<feature type="chain" id="PRO_5043110121" description="UDP-glucuronosyltransferase" evidence="8">
    <location>
        <begin position="23"/>
        <end position="530"/>
    </location>
</feature>
<dbReference type="AlphaFoldDB" id="A0AAV6H361"/>
<feature type="transmembrane region" description="Helical" evidence="8">
    <location>
        <begin position="484"/>
        <end position="508"/>
    </location>
</feature>
<dbReference type="FunFam" id="3.40.50.2000:FF:000081">
    <property type="entry name" value="UDP-glucuronosyltransferase 2A2"/>
    <property type="match status" value="1"/>
</dbReference>
<dbReference type="InterPro" id="IPR050271">
    <property type="entry name" value="UDP-glycosyltransferase"/>
</dbReference>
<name>A0AAV6H361_9TELE</name>
<dbReference type="InterPro" id="IPR002213">
    <property type="entry name" value="UDP_glucos_trans"/>
</dbReference>
<keyword evidence="10" id="KW-1185">Reference proteome</keyword>
<protein>
    <recommendedName>
        <fullName evidence="8">UDP-glucuronosyltransferase</fullName>
        <ecNumber evidence="8">2.4.1.17</ecNumber>
    </recommendedName>
</protein>
<dbReference type="CDD" id="cd03784">
    <property type="entry name" value="GT1_Gtf-like"/>
    <property type="match status" value="1"/>
</dbReference>
<dbReference type="InterPro" id="IPR035595">
    <property type="entry name" value="UDP_glycos_trans_CS"/>
</dbReference>
<reference evidence="9" key="1">
    <citation type="submission" date="2020-10" db="EMBL/GenBank/DDBJ databases">
        <title>Chromosome-scale genome assembly of the Allis shad, Alosa alosa.</title>
        <authorList>
            <person name="Margot Z."/>
            <person name="Christophe K."/>
            <person name="Cabau C."/>
            <person name="Louis A."/>
            <person name="Berthelot C."/>
            <person name="Parey E."/>
            <person name="Roest Crollius H."/>
            <person name="Montfort J."/>
            <person name="Robinson-Rechavi M."/>
            <person name="Bucao C."/>
            <person name="Bouchez O."/>
            <person name="Gislard M."/>
            <person name="Lluch J."/>
            <person name="Milhes M."/>
            <person name="Lampietro C."/>
            <person name="Lopez Roques C."/>
            <person name="Donnadieu C."/>
            <person name="Braasch I."/>
            <person name="Desvignes T."/>
            <person name="Postlethwait J."/>
            <person name="Bobe J."/>
            <person name="Guiguen Y."/>
        </authorList>
    </citation>
    <scope>NUCLEOTIDE SEQUENCE</scope>
    <source>
        <strain evidence="9">M-15738</strain>
        <tissue evidence="9">Blood</tissue>
    </source>
</reference>
<dbReference type="GO" id="GO:0015020">
    <property type="term" value="F:glucuronosyltransferase activity"/>
    <property type="evidence" value="ECO:0007669"/>
    <property type="project" value="UniProtKB-EC"/>
</dbReference>
<comment type="catalytic activity">
    <reaction evidence="8">
        <text>glucuronate acceptor + UDP-alpha-D-glucuronate = acceptor beta-D-glucuronoside + UDP + H(+)</text>
        <dbReference type="Rhea" id="RHEA:21032"/>
        <dbReference type="ChEBI" id="CHEBI:15378"/>
        <dbReference type="ChEBI" id="CHEBI:58052"/>
        <dbReference type="ChEBI" id="CHEBI:58223"/>
        <dbReference type="ChEBI" id="CHEBI:132367"/>
        <dbReference type="ChEBI" id="CHEBI:132368"/>
        <dbReference type="EC" id="2.4.1.17"/>
    </reaction>
</comment>
<comment type="subcellular location">
    <subcellularLocation>
        <location evidence="8">Membrane</location>
        <topology evidence="8">Single-pass membrane protein</topology>
    </subcellularLocation>
</comment>
<comment type="caution">
    <text evidence="9">The sequence shown here is derived from an EMBL/GenBank/DDBJ whole genome shotgun (WGS) entry which is preliminary data.</text>
</comment>
<feature type="signal peptide" evidence="8">
    <location>
        <begin position="1"/>
        <end position="22"/>
    </location>
</feature>
<evidence type="ECO:0000256" key="3">
    <source>
        <dbReference type="ARBA" id="ARBA00022679"/>
    </source>
</evidence>
<evidence type="ECO:0000256" key="1">
    <source>
        <dbReference type="ARBA" id="ARBA00009995"/>
    </source>
</evidence>
<organism evidence="9 10">
    <name type="scientific">Alosa alosa</name>
    <name type="common">allis shad</name>
    <dbReference type="NCBI Taxonomy" id="278164"/>
    <lineage>
        <taxon>Eukaryota</taxon>
        <taxon>Metazoa</taxon>
        <taxon>Chordata</taxon>
        <taxon>Craniata</taxon>
        <taxon>Vertebrata</taxon>
        <taxon>Euteleostomi</taxon>
        <taxon>Actinopterygii</taxon>
        <taxon>Neopterygii</taxon>
        <taxon>Teleostei</taxon>
        <taxon>Clupei</taxon>
        <taxon>Clupeiformes</taxon>
        <taxon>Clupeoidei</taxon>
        <taxon>Clupeidae</taxon>
        <taxon>Alosa</taxon>
    </lineage>
</organism>
<evidence type="ECO:0000256" key="7">
    <source>
        <dbReference type="RuleBase" id="RU003718"/>
    </source>
</evidence>
<dbReference type="PROSITE" id="PS00375">
    <property type="entry name" value="UDPGT"/>
    <property type="match status" value="1"/>
</dbReference>
<keyword evidence="4 8" id="KW-0812">Transmembrane</keyword>
<gene>
    <name evidence="9" type="ORF">AALO_G00067030</name>
</gene>
<dbReference type="Pfam" id="PF00201">
    <property type="entry name" value="UDPGT"/>
    <property type="match status" value="1"/>
</dbReference>
<dbReference type="SUPFAM" id="SSF53756">
    <property type="entry name" value="UDP-Glycosyltransferase/glycogen phosphorylase"/>
    <property type="match status" value="1"/>
</dbReference>
<keyword evidence="2 7" id="KW-0328">Glycosyltransferase</keyword>
<keyword evidence="6 8" id="KW-0472">Membrane</keyword>
<proteinExistence type="inferred from homology"/>
<evidence type="ECO:0000313" key="9">
    <source>
        <dbReference type="EMBL" id="KAG5281064.1"/>
    </source>
</evidence>
<evidence type="ECO:0000256" key="5">
    <source>
        <dbReference type="ARBA" id="ARBA00022989"/>
    </source>
</evidence>